<reference evidence="1 2" key="1">
    <citation type="submission" date="2024-04" db="EMBL/GenBank/DDBJ databases">
        <authorList>
            <person name="Fracassetti M."/>
        </authorList>
    </citation>
    <scope>NUCLEOTIDE SEQUENCE [LARGE SCALE GENOMIC DNA]</scope>
</reference>
<proteinExistence type="predicted"/>
<evidence type="ECO:0000313" key="1">
    <source>
        <dbReference type="EMBL" id="CAL1372023.1"/>
    </source>
</evidence>
<gene>
    <name evidence="1" type="ORF">LTRI10_LOCUS14056</name>
</gene>
<sequence length="133" mass="15716">MHCQWCESSHHTVEECQALRESTNPQEKVDFIENARRFDPYSNTYNEGWRHHPNFSWNGPNPRPPVSHGPPGFRVIRWPICAIWWVLWPLPVLISSVISSSSWRKPLVNFWSLRLARETHRLYCRISRPSLGV</sequence>
<accession>A0AAV2DDQ1</accession>
<dbReference type="Proteomes" id="UP001497516">
    <property type="component" value="Chromosome 2"/>
</dbReference>
<protein>
    <submittedName>
        <fullName evidence="1">Uncharacterized protein</fullName>
    </submittedName>
</protein>
<name>A0AAV2DDQ1_9ROSI</name>
<evidence type="ECO:0000313" key="2">
    <source>
        <dbReference type="Proteomes" id="UP001497516"/>
    </source>
</evidence>
<organism evidence="1 2">
    <name type="scientific">Linum trigynum</name>
    <dbReference type="NCBI Taxonomy" id="586398"/>
    <lineage>
        <taxon>Eukaryota</taxon>
        <taxon>Viridiplantae</taxon>
        <taxon>Streptophyta</taxon>
        <taxon>Embryophyta</taxon>
        <taxon>Tracheophyta</taxon>
        <taxon>Spermatophyta</taxon>
        <taxon>Magnoliopsida</taxon>
        <taxon>eudicotyledons</taxon>
        <taxon>Gunneridae</taxon>
        <taxon>Pentapetalae</taxon>
        <taxon>rosids</taxon>
        <taxon>fabids</taxon>
        <taxon>Malpighiales</taxon>
        <taxon>Linaceae</taxon>
        <taxon>Linum</taxon>
    </lineage>
</organism>
<dbReference type="AlphaFoldDB" id="A0AAV2DDQ1"/>
<keyword evidence="2" id="KW-1185">Reference proteome</keyword>
<dbReference type="EMBL" id="OZ034815">
    <property type="protein sequence ID" value="CAL1372023.1"/>
    <property type="molecule type" value="Genomic_DNA"/>
</dbReference>